<keyword evidence="4 7" id="KW-0812">Transmembrane</keyword>
<feature type="transmembrane region" description="Helical" evidence="7">
    <location>
        <begin position="243"/>
        <end position="263"/>
    </location>
</feature>
<dbReference type="InterPro" id="IPR005829">
    <property type="entry name" value="Sugar_transporter_CS"/>
</dbReference>
<evidence type="ECO:0000256" key="5">
    <source>
        <dbReference type="ARBA" id="ARBA00022989"/>
    </source>
</evidence>
<feature type="transmembrane region" description="Helical" evidence="7">
    <location>
        <begin position="48"/>
        <end position="65"/>
    </location>
</feature>
<dbReference type="Gene3D" id="1.20.1250.20">
    <property type="entry name" value="MFS general substrate transporter like domains"/>
    <property type="match status" value="2"/>
</dbReference>
<dbReference type="CDD" id="cd17477">
    <property type="entry name" value="MFS_YcaD_like"/>
    <property type="match status" value="1"/>
</dbReference>
<evidence type="ECO:0000256" key="1">
    <source>
        <dbReference type="ARBA" id="ARBA00004651"/>
    </source>
</evidence>
<feature type="transmembrane region" description="Helical" evidence="7">
    <location>
        <begin position="275"/>
        <end position="293"/>
    </location>
</feature>
<dbReference type="InterPro" id="IPR036259">
    <property type="entry name" value="MFS_trans_sf"/>
</dbReference>
<feature type="transmembrane region" description="Helical" evidence="7">
    <location>
        <begin position="163"/>
        <end position="182"/>
    </location>
</feature>
<dbReference type="RefSeq" id="WP_110839430.1">
    <property type="nucleotide sequence ID" value="NZ_QJVJ01000003.1"/>
</dbReference>
<evidence type="ECO:0000256" key="4">
    <source>
        <dbReference type="ARBA" id="ARBA00022692"/>
    </source>
</evidence>
<feature type="transmembrane region" description="Helical" evidence="7">
    <location>
        <begin position="360"/>
        <end position="381"/>
    </location>
</feature>
<feature type="transmembrane region" description="Helical" evidence="7">
    <location>
        <begin position="203"/>
        <end position="223"/>
    </location>
</feature>
<dbReference type="InterPro" id="IPR024989">
    <property type="entry name" value="MFS_assoc_dom"/>
</dbReference>
<evidence type="ECO:0000256" key="3">
    <source>
        <dbReference type="ARBA" id="ARBA00022475"/>
    </source>
</evidence>
<protein>
    <submittedName>
        <fullName evidence="9">MFS transporter</fullName>
    </submittedName>
</protein>
<keyword evidence="6 7" id="KW-0472">Membrane</keyword>
<feature type="transmembrane region" description="Helical" evidence="7">
    <location>
        <begin position="100"/>
        <end position="124"/>
    </location>
</feature>
<dbReference type="GO" id="GO:0005886">
    <property type="term" value="C:plasma membrane"/>
    <property type="evidence" value="ECO:0007669"/>
    <property type="project" value="UniProtKB-SubCell"/>
</dbReference>
<feature type="transmembrane region" description="Helical" evidence="7">
    <location>
        <begin position="77"/>
        <end position="94"/>
    </location>
</feature>
<feature type="transmembrane region" description="Helical" evidence="7">
    <location>
        <begin position="329"/>
        <end position="348"/>
    </location>
</feature>
<dbReference type="EMBL" id="QJVJ01000003">
    <property type="protein sequence ID" value="PYI55630.1"/>
    <property type="molecule type" value="Genomic_DNA"/>
</dbReference>
<comment type="subcellular location">
    <subcellularLocation>
        <location evidence="1">Cell membrane</location>
        <topology evidence="1">Multi-pass membrane protein</topology>
    </subcellularLocation>
</comment>
<dbReference type="PROSITE" id="PS50850">
    <property type="entry name" value="MFS"/>
    <property type="match status" value="1"/>
</dbReference>
<dbReference type="InterPro" id="IPR047200">
    <property type="entry name" value="MFS_YcaD-like"/>
</dbReference>
<dbReference type="Pfam" id="PF12832">
    <property type="entry name" value="MFS_1_like"/>
    <property type="match status" value="1"/>
</dbReference>
<evidence type="ECO:0000313" key="10">
    <source>
        <dbReference type="Proteomes" id="UP000247476"/>
    </source>
</evidence>
<reference evidence="9 10" key="1">
    <citation type="submission" date="2018-05" db="EMBL/GenBank/DDBJ databases">
        <title>Paenibacillus flagellatus sp. nov., isolated from selenium mineral soil.</title>
        <authorList>
            <person name="Dai X."/>
        </authorList>
    </citation>
    <scope>NUCLEOTIDE SEQUENCE [LARGE SCALE GENOMIC DNA]</scope>
    <source>
        <strain evidence="9 10">DXL2</strain>
    </source>
</reference>
<proteinExistence type="predicted"/>
<dbReference type="PANTHER" id="PTHR23521">
    <property type="entry name" value="TRANSPORTER MFS SUPERFAMILY"/>
    <property type="match status" value="1"/>
</dbReference>
<dbReference type="Pfam" id="PF07690">
    <property type="entry name" value="MFS_1"/>
    <property type="match status" value="1"/>
</dbReference>
<dbReference type="OrthoDB" id="478565at2"/>
<name>A0A2V5KL37_9BACL</name>
<dbReference type="AlphaFoldDB" id="A0A2V5KL37"/>
<evidence type="ECO:0000256" key="6">
    <source>
        <dbReference type="ARBA" id="ARBA00023136"/>
    </source>
</evidence>
<dbReference type="PROSITE" id="PS00216">
    <property type="entry name" value="SUGAR_TRANSPORT_1"/>
    <property type="match status" value="1"/>
</dbReference>
<keyword evidence="10" id="KW-1185">Reference proteome</keyword>
<dbReference type="InterPro" id="IPR011701">
    <property type="entry name" value="MFS"/>
</dbReference>
<keyword evidence="3" id="KW-1003">Cell membrane</keyword>
<keyword evidence="5 7" id="KW-1133">Transmembrane helix</keyword>
<feature type="domain" description="Major facilitator superfamily (MFS) profile" evidence="8">
    <location>
        <begin position="11"/>
        <end position="388"/>
    </location>
</feature>
<feature type="transmembrane region" description="Helical" evidence="7">
    <location>
        <begin position="12"/>
        <end position="36"/>
    </location>
</feature>
<evidence type="ECO:0000259" key="8">
    <source>
        <dbReference type="PROSITE" id="PS50850"/>
    </source>
</evidence>
<dbReference type="SUPFAM" id="SSF103473">
    <property type="entry name" value="MFS general substrate transporter"/>
    <property type="match status" value="1"/>
</dbReference>
<dbReference type="GO" id="GO:0022857">
    <property type="term" value="F:transmembrane transporter activity"/>
    <property type="evidence" value="ECO:0007669"/>
    <property type="project" value="InterPro"/>
</dbReference>
<sequence length="396" mass="41921">MKPATTFGNASFVTLILVVVVAGSSQGLLLPLLTIWLEQRGVPAELNALNAAALYIGVFGTMFVVERPVRKYGFKPVIVAGISLVTGATMLFSLTDSMIVWFVLRLLVGIGDSALHYASQLWIVSMSPAERRGRNISLYGMAYGVGFALGPLAIGLLRFGEAAPIAVVNVLFVTVLLLALRLRNEKPAGAEERPTERGGSNRFVRVYRLVWFPLLPSFLYGYMEASMNGNFPVYGLRTGLTSGDIAVLLPMIGAGSLILQLPLGIWSDRIGRKPVLLGCGLIGACAFLAVPFAGANVWIVGALFVVAGGAIGSFYSLGLAYAADLLPKAILPTANVLASIHFSIASLIGPNAGGWLLQHVSLSSLFVALGGVYALFVLAGLRFRPRPPESTEAEAG</sequence>
<accession>A0A2V5KL37</accession>
<organism evidence="9 10">
    <name type="scientific">Paenibacillus flagellatus</name>
    <dbReference type="NCBI Taxonomy" id="2211139"/>
    <lineage>
        <taxon>Bacteria</taxon>
        <taxon>Bacillati</taxon>
        <taxon>Bacillota</taxon>
        <taxon>Bacilli</taxon>
        <taxon>Bacillales</taxon>
        <taxon>Paenibacillaceae</taxon>
        <taxon>Paenibacillus</taxon>
    </lineage>
</organism>
<dbReference type="Proteomes" id="UP000247476">
    <property type="component" value="Unassembled WGS sequence"/>
</dbReference>
<keyword evidence="2" id="KW-0813">Transport</keyword>
<gene>
    <name evidence="9" type="ORF">DLM86_07840</name>
</gene>
<evidence type="ECO:0000256" key="2">
    <source>
        <dbReference type="ARBA" id="ARBA00022448"/>
    </source>
</evidence>
<evidence type="ECO:0000313" key="9">
    <source>
        <dbReference type="EMBL" id="PYI55630.1"/>
    </source>
</evidence>
<feature type="transmembrane region" description="Helical" evidence="7">
    <location>
        <begin position="299"/>
        <end position="322"/>
    </location>
</feature>
<feature type="transmembrane region" description="Helical" evidence="7">
    <location>
        <begin position="136"/>
        <end position="157"/>
    </location>
</feature>
<evidence type="ECO:0000256" key="7">
    <source>
        <dbReference type="SAM" id="Phobius"/>
    </source>
</evidence>
<dbReference type="InterPro" id="IPR020846">
    <property type="entry name" value="MFS_dom"/>
</dbReference>
<comment type="caution">
    <text evidence="9">The sequence shown here is derived from an EMBL/GenBank/DDBJ whole genome shotgun (WGS) entry which is preliminary data.</text>
</comment>
<dbReference type="PANTHER" id="PTHR23521:SF2">
    <property type="entry name" value="TRANSPORTER MFS SUPERFAMILY"/>
    <property type="match status" value="1"/>
</dbReference>